<dbReference type="Pfam" id="PF07690">
    <property type="entry name" value="MFS_1"/>
    <property type="match status" value="1"/>
</dbReference>
<dbReference type="EMBL" id="SAUN01000001">
    <property type="protein sequence ID" value="RVX42794.1"/>
    <property type="molecule type" value="Genomic_DNA"/>
</dbReference>
<evidence type="ECO:0000259" key="8">
    <source>
        <dbReference type="PROSITE" id="PS50850"/>
    </source>
</evidence>
<proteinExistence type="predicted"/>
<dbReference type="Gene3D" id="1.20.1250.20">
    <property type="entry name" value="MFS general substrate transporter like domains"/>
    <property type="match status" value="1"/>
</dbReference>
<dbReference type="GO" id="GO:0005886">
    <property type="term" value="C:plasma membrane"/>
    <property type="evidence" value="ECO:0007669"/>
    <property type="project" value="UniProtKB-SubCell"/>
</dbReference>
<feature type="transmembrane region" description="Helical" evidence="7">
    <location>
        <begin position="484"/>
        <end position="505"/>
    </location>
</feature>
<dbReference type="OrthoDB" id="3218509at2"/>
<feature type="transmembrane region" description="Helical" evidence="7">
    <location>
        <begin position="140"/>
        <end position="163"/>
    </location>
</feature>
<evidence type="ECO:0000313" key="9">
    <source>
        <dbReference type="EMBL" id="RVX42794.1"/>
    </source>
</evidence>
<feature type="transmembrane region" description="Helical" evidence="7">
    <location>
        <begin position="106"/>
        <end position="128"/>
    </location>
</feature>
<feature type="transmembrane region" description="Helical" evidence="7">
    <location>
        <begin position="52"/>
        <end position="70"/>
    </location>
</feature>
<dbReference type="AlphaFoldDB" id="A0A438MAQ2"/>
<feature type="domain" description="Major facilitator superfamily (MFS) profile" evidence="8">
    <location>
        <begin position="16"/>
        <end position="510"/>
    </location>
</feature>
<keyword evidence="3" id="KW-1003">Cell membrane</keyword>
<dbReference type="PANTHER" id="PTHR42718:SF47">
    <property type="entry name" value="METHYL VIOLOGEN RESISTANCE PROTEIN SMVA"/>
    <property type="match status" value="1"/>
</dbReference>
<feature type="transmembrane region" description="Helical" evidence="7">
    <location>
        <begin position="14"/>
        <end position="40"/>
    </location>
</feature>
<sequence length="517" mass="52029">MTVTTPPLSARRRWAGLAVLSVSVLLVVMDMTVLNVALPAMSEDLRPSSIELLWIVDAYGLVLAGLLVTVSALGDRWGRKRMLLTGFAVFGLASLAVLLADDPAEVIAVRALLGVGGAMIMPSTLSMIRNLFPDPGERARALGVWSAMAAVGAASGPILAGVLLERFTWPAAFLVNVPVMAAAIGAGLVLLPESRNPGPGRWDAPATVLSMAGMVALLYAVKSFGKYGPAAASTLVATAVAAVTLGWFVVRCLRRPDPLLELRLFRSGPFSAGVATALATAIAMGAVLLLLAQWMQLVQGYSPLETGVRLLPAALAALVASPLAPSLAARIGARTVLAGGLGVTAAGFLLLFLAPAPLDYGPVAGALVLIGIGNGALAVASAVIMSGTPAAKSGSAAAIEETSYDLGGALGVAVLGSVAAAVYRGGLDYEGPAAGIARESLGGAIDVAAELGAQGARLGAEGLRLSAEGALLAEQATTAFTGSLAVTSGAGAAVMLAGAVLVWWLTPRDLDLSAADH</sequence>
<feature type="transmembrane region" description="Helical" evidence="7">
    <location>
        <begin position="227"/>
        <end position="250"/>
    </location>
</feature>
<comment type="caution">
    <text evidence="9">The sequence shown here is derived from an EMBL/GenBank/DDBJ whole genome shotgun (WGS) entry which is preliminary data.</text>
</comment>
<keyword evidence="6 7" id="KW-0472">Membrane</keyword>
<keyword evidence="10" id="KW-1185">Reference proteome</keyword>
<keyword evidence="5 7" id="KW-1133">Transmembrane helix</keyword>
<evidence type="ECO:0000256" key="5">
    <source>
        <dbReference type="ARBA" id="ARBA00022989"/>
    </source>
</evidence>
<feature type="transmembrane region" description="Helical" evidence="7">
    <location>
        <begin position="364"/>
        <end position="385"/>
    </location>
</feature>
<feature type="transmembrane region" description="Helical" evidence="7">
    <location>
        <begin position="270"/>
        <end position="294"/>
    </location>
</feature>
<feature type="transmembrane region" description="Helical" evidence="7">
    <location>
        <begin position="169"/>
        <end position="190"/>
    </location>
</feature>
<organism evidence="9 10">
    <name type="scientific">Nonomuraea polychroma</name>
    <dbReference type="NCBI Taxonomy" id="46176"/>
    <lineage>
        <taxon>Bacteria</taxon>
        <taxon>Bacillati</taxon>
        <taxon>Actinomycetota</taxon>
        <taxon>Actinomycetes</taxon>
        <taxon>Streptosporangiales</taxon>
        <taxon>Streptosporangiaceae</taxon>
        <taxon>Nonomuraea</taxon>
    </lineage>
</organism>
<evidence type="ECO:0000256" key="3">
    <source>
        <dbReference type="ARBA" id="ARBA00022475"/>
    </source>
</evidence>
<dbReference type="GO" id="GO:0022857">
    <property type="term" value="F:transmembrane transporter activity"/>
    <property type="evidence" value="ECO:0007669"/>
    <property type="project" value="InterPro"/>
</dbReference>
<reference evidence="9 10" key="1">
    <citation type="submission" date="2019-01" db="EMBL/GenBank/DDBJ databases">
        <title>Sequencing the genomes of 1000 actinobacteria strains.</title>
        <authorList>
            <person name="Klenk H.-P."/>
        </authorList>
    </citation>
    <scope>NUCLEOTIDE SEQUENCE [LARGE SCALE GENOMIC DNA]</scope>
    <source>
        <strain evidence="9 10">DSM 43925</strain>
    </source>
</reference>
<dbReference type="Proteomes" id="UP000284824">
    <property type="component" value="Unassembled WGS sequence"/>
</dbReference>
<comment type="subcellular location">
    <subcellularLocation>
        <location evidence="1">Cell membrane</location>
        <topology evidence="1">Multi-pass membrane protein</topology>
    </subcellularLocation>
</comment>
<dbReference type="SUPFAM" id="SSF103473">
    <property type="entry name" value="MFS general substrate transporter"/>
    <property type="match status" value="1"/>
</dbReference>
<dbReference type="InterPro" id="IPR011701">
    <property type="entry name" value="MFS"/>
</dbReference>
<accession>A0A438MAQ2</accession>
<dbReference type="InterPro" id="IPR036259">
    <property type="entry name" value="MFS_trans_sf"/>
</dbReference>
<evidence type="ECO:0000256" key="6">
    <source>
        <dbReference type="ARBA" id="ARBA00023136"/>
    </source>
</evidence>
<evidence type="ECO:0000256" key="7">
    <source>
        <dbReference type="SAM" id="Phobius"/>
    </source>
</evidence>
<gene>
    <name evidence="9" type="ORF">EDD27_5458</name>
</gene>
<dbReference type="Gene3D" id="1.20.1720.10">
    <property type="entry name" value="Multidrug resistance protein D"/>
    <property type="match status" value="1"/>
</dbReference>
<name>A0A438MAQ2_9ACTN</name>
<evidence type="ECO:0000313" key="10">
    <source>
        <dbReference type="Proteomes" id="UP000284824"/>
    </source>
</evidence>
<dbReference type="PANTHER" id="PTHR42718">
    <property type="entry name" value="MAJOR FACILITATOR SUPERFAMILY MULTIDRUG TRANSPORTER MFSC"/>
    <property type="match status" value="1"/>
</dbReference>
<feature type="transmembrane region" description="Helical" evidence="7">
    <location>
        <begin position="202"/>
        <end position="221"/>
    </location>
</feature>
<feature type="transmembrane region" description="Helical" evidence="7">
    <location>
        <begin position="82"/>
        <end position="100"/>
    </location>
</feature>
<dbReference type="CDD" id="cd17321">
    <property type="entry name" value="MFS_MMR_MDR_like"/>
    <property type="match status" value="1"/>
</dbReference>
<evidence type="ECO:0000256" key="2">
    <source>
        <dbReference type="ARBA" id="ARBA00022448"/>
    </source>
</evidence>
<keyword evidence="4 7" id="KW-0812">Transmembrane</keyword>
<keyword evidence="2" id="KW-0813">Transport</keyword>
<evidence type="ECO:0000256" key="4">
    <source>
        <dbReference type="ARBA" id="ARBA00022692"/>
    </source>
</evidence>
<dbReference type="PROSITE" id="PS50850">
    <property type="entry name" value="MFS"/>
    <property type="match status" value="1"/>
</dbReference>
<dbReference type="RefSeq" id="WP_127934829.1">
    <property type="nucleotide sequence ID" value="NZ_SAUN01000001.1"/>
</dbReference>
<feature type="transmembrane region" description="Helical" evidence="7">
    <location>
        <begin position="336"/>
        <end position="358"/>
    </location>
</feature>
<feature type="transmembrane region" description="Helical" evidence="7">
    <location>
        <begin position="306"/>
        <end position="324"/>
    </location>
</feature>
<evidence type="ECO:0000256" key="1">
    <source>
        <dbReference type="ARBA" id="ARBA00004651"/>
    </source>
</evidence>
<protein>
    <submittedName>
        <fullName evidence="9">DHA2 family multidrug resistance protein-like MFS transporter</fullName>
    </submittedName>
</protein>
<dbReference type="PRINTS" id="PR01036">
    <property type="entry name" value="TCRTETB"/>
</dbReference>
<dbReference type="InterPro" id="IPR020846">
    <property type="entry name" value="MFS_dom"/>
</dbReference>